<dbReference type="Proteomes" id="UP000034350">
    <property type="component" value="Unassembled WGS sequence"/>
</dbReference>
<proteinExistence type="predicted"/>
<evidence type="ECO:0000313" key="1">
    <source>
        <dbReference type="EMBL" id="KKO74381.1"/>
    </source>
</evidence>
<reference evidence="1 2" key="1">
    <citation type="journal article" date="2015" name="Environ. Microbiol.">
        <title>Genome analyses suggest the presence of polyploidy and recent human-driven expansions in eight global populations of the honeybee pathogen Nosema ceranae.</title>
        <authorList>
            <person name="Pelin A."/>
            <person name="Selman M."/>
            <person name="Aris-Brosou S."/>
            <person name="Farinelli L."/>
            <person name="Corradi N."/>
        </authorList>
    </citation>
    <scope>NUCLEOTIDE SEQUENCE [LARGE SCALE GENOMIC DNA]</scope>
    <source>
        <strain evidence="1 2">PA08 1199</strain>
    </source>
</reference>
<keyword evidence="2" id="KW-1185">Reference proteome</keyword>
<protein>
    <submittedName>
        <fullName evidence="1">Uncharacterized protein</fullName>
    </submittedName>
</protein>
<dbReference type="EMBL" id="JPQZ01000078">
    <property type="protein sequence ID" value="KKO74381.1"/>
    <property type="molecule type" value="Genomic_DNA"/>
</dbReference>
<accession>A0A0F9W9T8</accession>
<dbReference type="AlphaFoldDB" id="A0A0F9W9T8"/>
<dbReference type="GeneID" id="36321347"/>
<dbReference type="RefSeq" id="XP_024330123.1">
    <property type="nucleotide sequence ID" value="XM_024476394.1"/>
</dbReference>
<evidence type="ECO:0000313" key="2">
    <source>
        <dbReference type="Proteomes" id="UP000034350"/>
    </source>
</evidence>
<organism evidence="1 2">
    <name type="scientific">Vairimorpha ceranae</name>
    <dbReference type="NCBI Taxonomy" id="40302"/>
    <lineage>
        <taxon>Eukaryota</taxon>
        <taxon>Fungi</taxon>
        <taxon>Fungi incertae sedis</taxon>
        <taxon>Microsporidia</taxon>
        <taxon>Nosematidae</taxon>
        <taxon>Vairimorpha</taxon>
    </lineage>
</organism>
<gene>
    <name evidence="1" type="ORF">AAJ76_7800012101</name>
</gene>
<name>A0A0F9W9T8_9MICR</name>
<sequence>MRAGISTHFISIALKGIHIPLLRSFNFNASRAVLSLKAPSLTR</sequence>
<dbReference type="VEuPathDB" id="MicrosporidiaDB:AAJ76_7800012101"/>
<comment type="caution">
    <text evidence="1">The sequence shown here is derived from an EMBL/GenBank/DDBJ whole genome shotgun (WGS) entry which is preliminary data.</text>
</comment>